<accession>A0A1F7X814</accession>
<protein>
    <submittedName>
        <fullName evidence="1">Uncharacterized protein</fullName>
    </submittedName>
</protein>
<dbReference type="EMBL" id="MGFU01000065">
    <property type="protein sequence ID" value="OGM11187.1"/>
    <property type="molecule type" value="Genomic_DNA"/>
</dbReference>
<dbReference type="AlphaFoldDB" id="A0A1F7X814"/>
<comment type="caution">
    <text evidence="1">The sequence shown here is derived from an EMBL/GenBank/DDBJ whole genome shotgun (WGS) entry which is preliminary data.</text>
</comment>
<sequence>MKHEIKRALPLTPGNLLEAVLDSPILRMHRIRVGRMVDETTAKIPHIVTPPTIEEDVHFWGEKPVERGTKVIIYDAT</sequence>
<reference evidence="1 2" key="1">
    <citation type="journal article" date="2016" name="Nat. Commun.">
        <title>Thousands of microbial genomes shed light on interconnected biogeochemical processes in an aquifer system.</title>
        <authorList>
            <person name="Anantharaman K."/>
            <person name="Brown C.T."/>
            <person name="Hug L.A."/>
            <person name="Sharon I."/>
            <person name="Castelle C.J."/>
            <person name="Probst A.J."/>
            <person name="Thomas B.C."/>
            <person name="Singh A."/>
            <person name="Wilkins M.J."/>
            <person name="Karaoz U."/>
            <person name="Brodie E.L."/>
            <person name="Williams K.H."/>
            <person name="Hubbard S.S."/>
            <person name="Banfield J.F."/>
        </authorList>
    </citation>
    <scope>NUCLEOTIDE SEQUENCE [LARGE SCALE GENOMIC DNA]</scope>
</reference>
<proteinExistence type="predicted"/>
<dbReference type="Proteomes" id="UP000179013">
    <property type="component" value="Unassembled WGS sequence"/>
</dbReference>
<evidence type="ECO:0000313" key="2">
    <source>
        <dbReference type="Proteomes" id="UP000179013"/>
    </source>
</evidence>
<evidence type="ECO:0000313" key="1">
    <source>
        <dbReference type="EMBL" id="OGM11187.1"/>
    </source>
</evidence>
<name>A0A1F7X814_9BACT</name>
<gene>
    <name evidence="1" type="ORF">A2V80_00615</name>
</gene>
<organism evidence="1 2">
    <name type="scientific">Candidatus Woesebacteria bacterium RBG_16_39_8b</name>
    <dbReference type="NCBI Taxonomy" id="1802482"/>
    <lineage>
        <taxon>Bacteria</taxon>
        <taxon>Candidatus Woeseibacteriota</taxon>
    </lineage>
</organism>